<dbReference type="PANTHER" id="PTHR45774">
    <property type="entry name" value="BTB/POZ DOMAIN-CONTAINING"/>
    <property type="match status" value="1"/>
</dbReference>
<dbReference type="OrthoDB" id="45365at2759"/>
<accession>A0A6S7LU78</accession>
<name>A0A6S7LU78_PARCT</name>
<dbReference type="InterPro" id="IPR038648">
    <property type="entry name" value="PHR_sf"/>
</dbReference>
<comment type="caution">
    <text evidence="1">The sequence shown here is derived from an EMBL/GenBank/DDBJ whole genome shotgun (WGS) entry which is preliminary data.</text>
</comment>
<dbReference type="InterPro" id="IPR000210">
    <property type="entry name" value="BTB/POZ_dom"/>
</dbReference>
<dbReference type="InterPro" id="IPR011705">
    <property type="entry name" value="BACK"/>
</dbReference>
<dbReference type="SMART" id="SM00225">
    <property type="entry name" value="BTB"/>
    <property type="match status" value="1"/>
</dbReference>
<dbReference type="GO" id="GO:0022008">
    <property type="term" value="P:neurogenesis"/>
    <property type="evidence" value="ECO:0007669"/>
    <property type="project" value="TreeGrafter"/>
</dbReference>
<dbReference type="InterPro" id="IPR011333">
    <property type="entry name" value="SKP1/BTB/POZ_sf"/>
</dbReference>
<dbReference type="PROSITE" id="PS50097">
    <property type="entry name" value="BTB"/>
    <property type="match status" value="1"/>
</dbReference>
<gene>
    <name evidence="1" type="ORF">PACLA_8A077424</name>
</gene>
<dbReference type="Pfam" id="PF07707">
    <property type="entry name" value="BACK"/>
    <property type="match status" value="1"/>
</dbReference>
<evidence type="ECO:0000313" key="2">
    <source>
        <dbReference type="Proteomes" id="UP001152795"/>
    </source>
</evidence>
<dbReference type="SUPFAM" id="SSF54695">
    <property type="entry name" value="POZ domain"/>
    <property type="match status" value="1"/>
</dbReference>
<dbReference type="EMBL" id="CACRXK020032967">
    <property type="protein sequence ID" value="CAB4043719.1"/>
    <property type="molecule type" value="Genomic_DNA"/>
</dbReference>
<dbReference type="PANTHER" id="PTHR45774:SF3">
    <property type="entry name" value="BTB (POZ) DOMAIN-CONTAINING 2B-RELATED"/>
    <property type="match status" value="1"/>
</dbReference>
<reference evidence="1" key="1">
    <citation type="submission" date="2020-04" db="EMBL/GenBank/DDBJ databases">
        <authorList>
            <person name="Alioto T."/>
            <person name="Alioto T."/>
            <person name="Gomez Garrido J."/>
        </authorList>
    </citation>
    <scope>NUCLEOTIDE SEQUENCE</scope>
    <source>
        <strain evidence="1">A484AB</strain>
    </source>
</reference>
<dbReference type="Gene3D" id="1.25.40.420">
    <property type="match status" value="1"/>
</dbReference>
<dbReference type="SMART" id="SM00875">
    <property type="entry name" value="BACK"/>
    <property type="match status" value="1"/>
</dbReference>
<dbReference type="AlphaFoldDB" id="A0A6S7LU78"/>
<organism evidence="1 2">
    <name type="scientific">Paramuricea clavata</name>
    <name type="common">Red gorgonian</name>
    <name type="synonym">Violescent sea-whip</name>
    <dbReference type="NCBI Taxonomy" id="317549"/>
    <lineage>
        <taxon>Eukaryota</taxon>
        <taxon>Metazoa</taxon>
        <taxon>Cnidaria</taxon>
        <taxon>Anthozoa</taxon>
        <taxon>Octocorallia</taxon>
        <taxon>Malacalcyonacea</taxon>
        <taxon>Plexauridae</taxon>
        <taxon>Paramuricea</taxon>
    </lineage>
</organism>
<dbReference type="Pfam" id="PF00651">
    <property type="entry name" value="BTB"/>
    <property type="match status" value="1"/>
</dbReference>
<sequence length="416" mass="47649">MATSQQELDWQSTKKTVLERSRHMFNNPFMSDIAFSCEDSDKKFFAHKYVLATSSAVFYAMFYGELAEKNPVVHLSDTDEESLEEFLRFLYTDECNLTTDTVTFVCYLAKKYIVPSLAQKCFEYFDANFGAENVFILLQQAIQFDENKLEEKCWDFIDSKTNEVVADDGFSDINQATLVELVKREPLNVEEVDLFKAVLKWSEAECSRKGIKANTKNKRAAMGNAIYQIRFASMTLQDFAQNVSQSGILTPEEILLFYEKLGGAERTSEVWNMSKTRAKKEILRCGIFDGYYGSRGFSFFESTWEDTLGISFSKPVKFHGVRLLSNEQEEYNVKLEVLSQIIEKKFHLEQDNRGISGFDVMLPEPIKVQANVPVLLKATITGCCWHSSVRKTVETNGITINFASHFDEIIFSEMSK</sequence>
<protein>
    <submittedName>
        <fullName evidence="1">BTB POZ domain-containing 6-like</fullName>
    </submittedName>
</protein>
<proteinExistence type="predicted"/>
<dbReference type="Gene3D" id="3.30.710.10">
    <property type="entry name" value="Potassium Channel Kv1.1, Chain A"/>
    <property type="match status" value="1"/>
</dbReference>
<dbReference type="Proteomes" id="UP001152795">
    <property type="component" value="Unassembled WGS sequence"/>
</dbReference>
<dbReference type="GO" id="GO:0005829">
    <property type="term" value="C:cytosol"/>
    <property type="evidence" value="ECO:0007669"/>
    <property type="project" value="TreeGrafter"/>
</dbReference>
<keyword evidence="2" id="KW-1185">Reference proteome</keyword>
<evidence type="ECO:0000313" key="1">
    <source>
        <dbReference type="EMBL" id="CAB4043719.1"/>
    </source>
</evidence>
<dbReference type="Gene3D" id="2.60.120.820">
    <property type="entry name" value="PHR domain"/>
    <property type="match status" value="1"/>
</dbReference>